<dbReference type="AlphaFoldDB" id="M1RNF9"/>
<protein>
    <recommendedName>
        <fullName evidence="3">DUF2591 domain-containing protein</fullName>
    </recommendedName>
</protein>
<organism evidence="1 2">
    <name type="scientific">Morganella morganii subsp. morganii KT</name>
    <dbReference type="NCBI Taxonomy" id="1124991"/>
    <lineage>
        <taxon>Bacteria</taxon>
        <taxon>Pseudomonadati</taxon>
        <taxon>Pseudomonadota</taxon>
        <taxon>Gammaproteobacteria</taxon>
        <taxon>Enterobacterales</taxon>
        <taxon>Morganellaceae</taxon>
        <taxon>Morganella</taxon>
    </lineage>
</organism>
<evidence type="ECO:0000313" key="2">
    <source>
        <dbReference type="Proteomes" id="UP000011834"/>
    </source>
</evidence>
<sequence length="92" mass="10153">MNKYSDKSDFEINKAVAIASGHKVMSCEESVMAYIDSGYKPFDPCNNPADAWSIILKNRISIIIPGNEYSDGYSTPFAASGFDDVSHYILYG</sequence>
<dbReference type="EMBL" id="CP004345">
    <property type="protein sequence ID" value="AGG31990.1"/>
    <property type="molecule type" value="Genomic_DNA"/>
</dbReference>
<dbReference type="Pfam" id="PF10765">
    <property type="entry name" value="Phage_P22_NinX"/>
    <property type="match status" value="1"/>
</dbReference>
<name>M1RNF9_MORMO</name>
<dbReference type="HOGENOM" id="CLU_2410007_0_0_6"/>
<evidence type="ECO:0008006" key="3">
    <source>
        <dbReference type="Google" id="ProtNLM"/>
    </source>
</evidence>
<dbReference type="Proteomes" id="UP000011834">
    <property type="component" value="Chromosome"/>
</dbReference>
<reference evidence="1 2" key="1">
    <citation type="journal article" date="2012" name="BMC Genomics">
        <title>Whole-genome sequencing and identification of Morganella morganii KT pathogenicity-related genes.</title>
        <authorList>
            <person name="Chen Y.T."/>
            <person name="Peng H.L."/>
            <person name="Shia W.C."/>
            <person name="Hsu F.R."/>
            <person name="Ken C.F."/>
            <person name="Tsao Y.M."/>
            <person name="Chen C.H."/>
            <person name="Liu C.E."/>
            <person name="Hsieh M.F."/>
            <person name="Chen H.C."/>
            <person name="Tang C.Y."/>
            <person name="Ku T.H."/>
        </authorList>
    </citation>
    <scope>NUCLEOTIDE SEQUENCE [LARGE SCALE GENOMIC DNA]</scope>
    <source>
        <strain evidence="1 2">KT</strain>
    </source>
</reference>
<evidence type="ECO:0000313" key="1">
    <source>
        <dbReference type="EMBL" id="AGG31990.1"/>
    </source>
</evidence>
<dbReference type="InterPro" id="IPR019701">
    <property type="entry name" value="Phage_P22_NinX"/>
</dbReference>
<keyword evidence="2" id="KW-1185">Reference proteome</keyword>
<gene>
    <name evidence="1" type="ORF">MU9_2945</name>
</gene>
<proteinExistence type="predicted"/>
<dbReference type="RefSeq" id="WP_015422898.1">
    <property type="nucleotide sequence ID" value="NC_020418.1"/>
</dbReference>
<accession>M1RNF9</accession>
<dbReference type="KEGG" id="mmk:MU9_2945"/>